<keyword evidence="1" id="KW-0472">Membrane</keyword>
<protein>
    <submittedName>
        <fullName evidence="2">Uncharacterized protein</fullName>
    </submittedName>
</protein>
<keyword evidence="1" id="KW-0812">Transmembrane</keyword>
<proteinExistence type="predicted"/>
<evidence type="ECO:0000313" key="3">
    <source>
        <dbReference type="Proteomes" id="UP000501600"/>
    </source>
</evidence>
<dbReference type="AlphaFoldDB" id="A0A6H2DQF1"/>
<accession>A0A6H2DQF1</accession>
<dbReference type="KEGG" id="phao:HF685_11885"/>
<organism evidence="2 3">
    <name type="scientific">Parasphingorhabdus halotolerans</name>
    <dbReference type="NCBI Taxonomy" id="2725558"/>
    <lineage>
        <taxon>Bacteria</taxon>
        <taxon>Pseudomonadati</taxon>
        <taxon>Pseudomonadota</taxon>
        <taxon>Alphaproteobacteria</taxon>
        <taxon>Sphingomonadales</taxon>
        <taxon>Sphingomonadaceae</taxon>
        <taxon>Parasphingorhabdus</taxon>
    </lineage>
</organism>
<dbReference type="EMBL" id="CP051217">
    <property type="protein sequence ID" value="QJB69896.1"/>
    <property type="molecule type" value="Genomic_DNA"/>
</dbReference>
<evidence type="ECO:0000313" key="2">
    <source>
        <dbReference type="EMBL" id="QJB69896.1"/>
    </source>
</evidence>
<feature type="transmembrane region" description="Helical" evidence="1">
    <location>
        <begin position="6"/>
        <end position="24"/>
    </location>
</feature>
<sequence>MTIDHLFRLGILVLLCIILCWQLLKTRTSKTDSAAENFPDTYWVFSRYEAQNQSKHDQQRLLIEEFASGHLWNEDSGFLIFESSASMREIFDGLAPLKLDGDDLIIIGAFGWDSCLIMGRLKDVSLLDLVDLA</sequence>
<keyword evidence="1" id="KW-1133">Transmembrane helix</keyword>
<keyword evidence="3" id="KW-1185">Reference proteome</keyword>
<dbReference type="Proteomes" id="UP000501600">
    <property type="component" value="Chromosome"/>
</dbReference>
<reference evidence="2 3" key="1">
    <citation type="submission" date="2020-04" db="EMBL/GenBank/DDBJ databases">
        <title>Genome sequence for Sphingorhabdus sp. strain M1.</title>
        <authorList>
            <person name="Park S.-J."/>
        </authorList>
    </citation>
    <scope>NUCLEOTIDE SEQUENCE [LARGE SCALE GENOMIC DNA]</scope>
    <source>
        <strain evidence="2 3">JK6</strain>
    </source>
</reference>
<evidence type="ECO:0000256" key="1">
    <source>
        <dbReference type="SAM" id="Phobius"/>
    </source>
</evidence>
<gene>
    <name evidence="2" type="ORF">HF685_11885</name>
</gene>
<name>A0A6H2DQF1_9SPHN</name>